<keyword evidence="6" id="KW-1133">Transmembrane helix</keyword>
<proteinExistence type="inferred from homology"/>
<protein>
    <recommendedName>
        <fullName evidence="13">Cytochrome P450</fullName>
    </recommendedName>
</protein>
<name>A0A835DJ88_TETSI</name>
<dbReference type="GO" id="GO:0016705">
    <property type="term" value="F:oxidoreductase activity, acting on paired donors, with incorporation or reduction of molecular oxygen"/>
    <property type="evidence" value="ECO:0007669"/>
    <property type="project" value="InterPro"/>
</dbReference>
<dbReference type="InterPro" id="IPR036396">
    <property type="entry name" value="Cyt_P450_sf"/>
</dbReference>
<dbReference type="Gene3D" id="1.10.630.10">
    <property type="entry name" value="Cytochrome P450"/>
    <property type="match status" value="1"/>
</dbReference>
<evidence type="ECO:0000313" key="11">
    <source>
        <dbReference type="EMBL" id="KAF8406248.1"/>
    </source>
</evidence>
<evidence type="ECO:0000256" key="4">
    <source>
        <dbReference type="ARBA" id="ARBA00022692"/>
    </source>
</evidence>
<comment type="subcellular location">
    <subcellularLocation>
        <location evidence="1">Membrane</location>
        <topology evidence="1">Single-pass membrane protein</topology>
    </subcellularLocation>
</comment>
<dbReference type="OMA" id="SATYLFM"/>
<evidence type="ECO:0000256" key="2">
    <source>
        <dbReference type="ARBA" id="ARBA00010617"/>
    </source>
</evidence>
<dbReference type="GO" id="GO:0020037">
    <property type="term" value="F:heme binding"/>
    <property type="evidence" value="ECO:0007669"/>
    <property type="project" value="InterPro"/>
</dbReference>
<dbReference type="InterPro" id="IPR001128">
    <property type="entry name" value="Cyt_P450"/>
</dbReference>
<evidence type="ECO:0000256" key="5">
    <source>
        <dbReference type="ARBA" id="ARBA00022723"/>
    </source>
</evidence>
<dbReference type="Proteomes" id="UP000655225">
    <property type="component" value="Unassembled WGS sequence"/>
</dbReference>
<evidence type="ECO:0000256" key="7">
    <source>
        <dbReference type="ARBA" id="ARBA00023002"/>
    </source>
</evidence>
<evidence type="ECO:0000256" key="1">
    <source>
        <dbReference type="ARBA" id="ARBA00004167"/>
    </source>
</evidence>
<evidence type="ECO:0000256" key="6">
    <source>
        <dbReference type="ARBA" id="ARBA00022989"/>
    </source>
</evidence>
<reference evidence="11 12" key="1">
    <citation type="submission" date="2020-04" db="EMBL/GenBank/DDBJ databases">
        <title>Plant Genome Project.</title>
        <authorList>
            <person name="Zhang R.-G."/>
        </authorList>
    </citation>
    <scope>NUCLEOTIDE SEQUENCE [LARGE SCALE GENOMIC DNA]</scope>
    <source>
        <strain evidence="11">YNK0</strain>
        <tissue evidence="11">Leaf</tissue>
    </source>
</reference>
<evidence type="ECO:0000256" key="9">
    <source>
        <dbReference type="ARBA" id="ARBA00023136"/>
    </source>
</evidence>
<dbReference type="InterPro" id="IPR050651">
    <property type="entry name" value="Plant_Cytochrome_P450_Monoox"/>
</dbReference>
<evidence type="ECO:0008006" key="13">
    <source>
        <dbReference type="Google" id="ProtNLM"/>
    </source>
</evidence>
<evidence type="ECO:0000313" key="12">
    <source>
        <dbReference type="Proteomes" id="UP000655225"/>
    </source>
</evidence>
<evidence type="ECO:0000256" key="8">
    <source>
        <dbReference type="ARBA" id="ARBA00023004"/>
    </source>
</evidence>
<feature type="signal peptide" evidence="10">
    <location>
        <begin position="1"/>
        <end position="23"/>
    </location>
</feature>
<keyword evidence="12" id="KW-1185">Reference proteome</keyword>
<evidence type="ECO:0000256" key="10">
    <source>
        <dbReference type="SAM" id="SignalP"/>
    </source>
</evidence>
<keyword evidence="7" id="KW-0560">Oxidoreductase</keyword>
<dbReference type="PRINTS" id="PR00463">
    <property type="entry name" value="EP450I"/>
</dbReference>
<dbReference type="OrthoDB" id="1055148at2759"/>
<dbReference type="Pfam" id="PF00067">
    <property type="entry name" value="p450"/>
    <property type="match status" value="1"/>
</dbReference>
<gene>
    <name evidence="11" type="ORF">HHK36_008333</name>
</gene>
<comment type="caution">
    <text evidence="11">The sequence shown here is derived from an EMBL/GenBank/DDBJ whole genome shotgun (WGS) entry which is preliminary data.</text>
</comment>
<dbReference type="EMBL" id="JABCRI010000005">
    <property type="protein sequence ID" value="KAF8406248.1"/>
    <property type="molecule type" value="Genomic_DNA"/>
</dbReference>
<sequence length="301" mass="34544">MDDSCYSLALFLLFLFLISKCFLQKQKQRKNLPPSPLSLPIIGHLHLMKEPLHRTSNSLSDKYGPILYLRLGSRSVVVVSSPSAVEECFTKNDIIFANRPLGLAGKLLNYNNTTLGASPYGQHWRNLRRLTTVEIFSTNRLNMFSGIRREEVQLLLKQLFKNCNGGTAKVELKSRFSEFSFSIMLRMITGKRYCGEDGVNLEFRDIIKEILDLSCECNFGDLVPVLQWVDFQGMEKRMLKLQRKTDVFLKGLIDEHRRMRSNSSSSSEEERNNSTINVMLSLQEANPEYYTDEIIKGIILV</sequence>
<keyword evidence="5" id="KW-0479">Metal-binding</keyword>
<dbReference type="PANTHER" id="PTHR47947">
    <property type="entry name" value="CYTOCHROME P450 82C3-RELATED"/>
    <property type="match status" value="1"/>
</dbReference>
<dbReference type="AlphaFoldDB" id="A0A835DJ88"/>
<keyword evidence="10" id="KW-0732">Signal</keyword>
<accession>A0A835DJ88</accession>
<dbReference type="GO" id="GO:0016020">
    <property type="term" value="C:membrane"/>
    <property type="evidence" value="ECO:0007669"/>
    <property type="project" value="UniProtKB-SubCell"/>
</dbReference>
<organism evidence="11 12">
    <name type="scientific">Tetracentron sinense</name>
    <name type="common">Spur-leaf</name>
    <dbReference type="NCBI Taxonomy" id="13715"/>
    <lineage>
        <taxon>Eukaryota</taxon>
        <taxon>Viridiplantae</taxon>
        <taxon>Streptophyta</taxon>
        <taxon>Embryophyta</taxon>
        <taxon>Tracheophyta</taxon>
        <taxon>Spermatophyta</taxon>
        <taxon>Magnoliopsida</taxon>
        <taxon>Trochodendrales</taxon>
        <taxon>Trochodendraceae</taxon>
        <taxon>Tetracentron</taxon>
    </lineage>
</organism>
<feature type="chain" id="PRO_5032732092" description="Cytochrome P450" evidence="10">
    <location>
        <begin position="24"/>
        <end position="301"/>
    </location>
</feature>
<keyword evidence="9" id="KW-0472">Membrane</keyword>
<dbReference type="GO" id="GO:0004497">
    <property type="term" value="F:monooxygenase activity"/>
    <property type="evidence" value="ECO:0007669"/>
    <property type="project" value="InterPro"/>
</dbReference>
<dbReference type="GO" id="GO:0005506">
    <property type="term" value="F:iron ion binding"/>
    <property type="evidence" value="ECO:0007669"/>
    <property type="project" value="InterPro"/>
</dbReference>
<dbReference type="SUPFAM" id="SSF48264">
    <property type="entry name" value="Cytochrome P450"/>
    <property type="match status" value="1"/>
</dbReference>
<keyword evidence="3" id="KW-0349">Heme</keyword>
<comment type="similarity">
    <text evidence="2">Belongs to the cytochrome P450 family.</text>
</comment>
<keyword evidence="8" id="KW-0408">Iron</keyword>
<dbReference type="InterPro" id="IPR002401">
    <property type="entry name" value="Cyt_P450_E_grp-I"/>
</dbReference>
<evidence type="ECO:0000256" key="3">
    <source>
        <dbReference type="ARBA" id="ARBA00022617"/>
    </source>
</evidence>
<keyword evidence="4" id="KW-0812">Transmembrane</keyword>
<dbReference type="PANTHER" id="PTHR47947:SF62">
    <property type="entry name" value="CYTOCHROME P450, FAMILY 81, SUBFAMILY D, POLYPEPTIDE 5"/>
    <property type="match status" value="1"/>
</dbReference>